<dbReference type="PANTHER" id="PTHR30255:SF2">
    <property type="entry name" value="SINGLE-STRANDED-DNA-SPECIFIC EXONUCLEASE RECJ"/>
    <property type="match status" value="1"/>
</dbReference>
<organism evidence="2">
    <name type="scientific">Candidatus Syntropharchaeum butanivorans</name>
    <dbReference type="NCBI Taxonomy" id="1839936"/>
    <lineage>
        <taxon>Archaea</taxon>
        <taxon>Methanobacteriati</taxon>
        <taxon>Methanobacteriota</taxon>
        <taxon>Stenosarchaea group</taxon>
        <taxon>Methanomicrobia</taxon>
        <taxon>Methanosarcinales</taxon>
        <taxon>ANME-2 cluster</taxon>
        <taxon>Candidatus Syntropharchaeum</taxon>
    </lineage>
</organism>
<proteinExistence type="predicted"/>
<dbReference type="InterPro" id="IPR051673">
    <property type="entry name" value="SSDNA_exonuclease_RecJ"/>
</dbReference>
<feature type="domain" description="DDH" evidence="1">
    <location>
        <begin position="22"/>
        <end position="157"/>
    </location>
</feature>
<dbReference type="AlphaFoldDB" id="A0A7C1B964"/>
<dbReference type="Pfam" id="PF01368">
    <property type="entry name" value="DHH"/>
    <property type="match status" value="1"/>
</dbReference>
<dbReference type="InterPro" id="IPR038763">
    <property type="entry name" value="DHH_sf"/>
</dbReference>
<dbReference type="GO" id="GO:0004527">
    <property type="term" value="F:exonuclease activity"/>
    <property type="evidence" value="ECO:0007669"/>
    <property type="project" value="UniProtKB-KW"/>
</dbReference>
<reference evidence="2" key="1">
    <citation type="journal article" date="2020" name="mSystems">
        <title>Genome- and Community-Level Interaction Insights into Carbon Utilization and Element Cycling Functions of Hydrothermarchaeota in Hydrothermal Sediment.</title>
        <authorList>
            <person name="Zhou Z."/>
            <person name="Liu Y."/>
            <person name="Xu W."/>
            <person name="Pan J."/>
            <person name="Luo Z.H."/>
            <person name="Li M."/>
        </authorList>
    </citation>
    <scope>NUCLEOTIDE SEQUENCE [LARGE SCALE GENOMIC DNA]</scope>
    <source>
        <strain evidence="2">HyVt-185</strain>
    </source>
</reference>
<dbReference type="InterPro" id="IPR001667">
    <property type="entry name" value="DDH_dom"/>
</dbReference>
<gene>
    <name evidence="2" type="ORF">ENG09_04005</name>
</gene>
<comment type="caution">
    <text evidence="2">The sequence shown here is derived from an EMBL/GenBank/DDBJ whole genome shotgun (WGS) entry which is preliminary data.</text>
</comment>
<sequence>MIERLKDAAKRVASRIKEHEFVRVISHHDADGITSAGVICHALVRSGIQFHATLLPRLDEEVFNLLAESTREGDLLLFCDMGSNQGEILRKIQRELGLEIAVIDHHRYLGEIPPGVSQINPHDVGIEGAFEVSASGCAYLVAGELGDNLDLAGLAILGAIGDKQRMIGVNREILDEAVRNGIVTVKEGLKLADGDLKEELELSIDPYFKIEEGIGKFLDDLGIDGRLWDLSPEDEMRLADALISRVKMRASEDAIADIVGDRYILHHEVIPDSIKLMQMLDACGKMRKTGLALSLCLRDPRGLDEASEVRVDFQRRVVKELEGVDERIREREGFRYIFAEDRDITGALAGGIIRYLYPDKPIFVINRLESITKISARGTRAIVSSGIDLSEIMRIAASKVGGVGGG</sequence>
<name>A0A7C1B964_9EURY</name>
<dbReference type="Proteomes" id="UP000885863">
    <property type="component" value="Unassembled WGS sequence"/>
</dbReference>
<evidence type="ECO:0000313" key="2">
    <source>
        <dbReference type="EMBL" id="HDM36401.1"/>
    </source>
</evidence>
<dbReference type="SUPFAM" id="SSF64182">
    <property type="entry name" value="DHH phosphoesterases"/>
    <property type="match status" value="1"/>
</dbReference>
<dbReference type="PANTHER" id="PTHR30255">
    <property type="entry name" value="SINGLE-STRANDED-DNA-SPECIFIC EXONUCLEASE RECJ"/>
    <property type="match status" value="1"/>
</dbReference>
<dbReference type="Gene3D" id="3.90.1640.30">
    <property type="match status" value="1"/>
</dbReference>
<feature type="non-terminal residue" evidence="2">
    <location>
        <position position="406"/>
    </location>
</feature>
<protein>
    <submittedName>
        <fullName evidence="2">DHH family phosphoesterase</fullName>
    </submittedName>
</protein>
<evidence type="ECO:0000259" key="1">
    <source>
        <dbReference type="Pfam" id="PF01368"/>
    </source>
</evidence>
<dbReference type="EMBL" id="DQZR01000172">
    <property type="protein sequence ID" value="HDM36401.1"/>
    <property type="molecule type" value="Genomic_DNA"/>
</dbReference>
<accession>A0A7C1B964</accession>